<dbReference type="GO" id="GO:0009246">
    <property type="term" value="P:enterobacterial common antigen biosynthetic process"/>
    <property type="evidence" value="ECO:0007669"/>
    <property type="project" value="TreeGrafter"/>
</dbReference>
<comment type="similarity">
    <text evidence="2">Belongs to the acyltransferase 3 family.</text>
</comment>
<evidence type="ECO:0000256" key="5">
    <source>
        <dbReference type="ARBA" id="ARBA00022989"/>
    </source>
</evidence>
<dbReference type="PANTHER" id="PTHR40074">
    <property type="entry name" value="O-ACETYLTRANSFERASE WECH"/>
    <property type="match status" value="1"/>
</dbReference>
<evidence type="ECO:0000256" key="2">
    <source>
        <dbReference type="ARBA" id="ARBA00007400"/>
    </source>
</evidence>
<feature type="transmembrane region" description="Helical" evidence="7">
    <location>
        <begin position="260"/>
        <end position="278"/>
    </location>
</feature>
<keyword evidence="6 7" id="KW-0472">Membrane</keyword>
<feature type="transmembrane region" description="Helical" evidence="7">
    <location>
        <begin position="197"/>
        <end position="215"/>
    </location>
</feature>
<feature type="transmembrane region" description="Helical" evidence="7">
    <location>
        <begin position="227"/>
        <end position="245"/>
    </location>
</feature>
<dbReference type="GO" id="GO:0005886">
    <property type="term" value="C:plasma membrane"/>
    <property type="evidence" value="ECO:0007669"/>
    <property type="project" value="UniProtKB-SubCell"/>
</dbReference>
<feature type="transmembrane region" description="Helical" evidence="7">
    <location>
        <begin position="326"/>
        <end position="347"/>
    </location>
</feature>
<keyword evidence="10" id="KW-1185">Reference proteome</keyword>
<dbReference type="RefSeq" id="WP_009533377.1">
    <property type="nucleotide sequence ID" value="NZ_JH590863.1"/>
</dbReference>
<dbReference type="GeneID" id="86941278"/>
<evidence type="ECO:0000256" key="1">
    <source>
        <dbReference type="ARBA" id="ARBA00004651"/>
    </source>
</evidence>
<dbReference type="Pfam" id="PF01757">
    <property type="entry name" value="Acyl_transf_3"/>
    <property type="match status" value="1"/>
</dbReference>
<organism evidence="9 10">
    <name type="scientific">Stomatobaculum longum</name>
    <dbReference type="NCBI Taxonomy" id="796942"/>
    <lineage>
        <taxon>Bacteria</taxon>
        <taxon>Bacillati</taxon>
        <taxon>Bacillota</taxon>
        <taxon>Clostridia</taxon>
        <taxon>Lachnospirales</taxon>
        <taxon>Lachnospiraceae</taxon>
        <taxon>Stomatobaculum</taxon>
    </lineage>
</organism>
<dbReference type="Proteomes" id="UP000018466">
    <property type="component" value="Unassembled WGS sequence"/>
</dbReference>
<evidence type="ECO:0000256" key="7">
    <source>
        <dbReference type="SAM" id="Phobius"/>
    </source>
</evidence>
<protein>
    <recommendedName>
        <fullName evidence="8">Acyltransferase 3 domain-containing protein</fullName>
    </recommendedName>
</protein>
<gene>
    <name evidence="9" type="ORF">HMPREF9623_01545</name>
</gene>
<dbReference type="InterPro" id="IPR002656">
    <property type="entry name" value="Acyl_transf_3_dom"/>
</dbReference>
<feature type="transmembrane region" description="Helical" evidence="7">
    <location>
        <begin position="12"/>
        <end position="30"/>
    </location>
</feature>
<feature type="transmembrane region" description="Helical" evidence="7">
    <location>
        <begin position="299"/>
        <end position="320"/>
    </location>
</feature>
<sequence length="362" mass="41429">MNTEQNGQRAVRLDLLKALAITLVVFLHNAELNPGGVIDNAFMMLCTSAVPVFFMVTGAIQLNRTGSINYRRHLASIGRLYALVICWKMLYAAFMHFFYAVPIDGSLSNLVNYIFLFQEIPGVSTGHFWYFQALITLYFILPLLRLCREKKLLLYLMLLLFVFSCVTFDLDLFFRLLQKLSGKHIPDMMLLTTLSPFHPTYAVYILYLLLGKCLYAERGKCARYRRFAPVCIVLGLAGLLLIKYLQSGLWSWQGVHIVSGYYYASTMLIAAGLMLLFVGRTAVSAPEQWIGRVIGQHTLGIFFLHLLLYTILDCTLYPHIRAWNSWYLNLLESLGIVVLSALCTILFRKGIRAFTAFFRRKF</sequence>
<reference evidence="9 10" key="1">
    <citation type="submission" date="2011-10" db="EMBL/GenBank/DDBJ databases">
        <title>The Genome Sequence of Lachnospiraceae bacterium ACC2.</title>
        <authorList>
            <consortium name="The Broad Institute Genome Sequencing Platform"/>
            <person name="Earl A."/>
            <person name="Ward D."/>
            <person name="Feldgarden M."/>
            <person name="Gevers D."/>
            <person name="Sizova M."/>
            <person name="Hazen A."/>
            <person name="Epstein S."/>
            <person name="Young S.K."/>
            <person name="Zeng Q."/>
            <person name="Gargeya S."/>
            <person name="Fitzgerald M."/>
            <person name="Haas B."/>
            <person name="Abouelleil A."/>
            <person name="Alvarado L."/>
            <person name="Arachchi H.M."/>
            <person name="Berlin A."/>
            <person name="Brown A."/>
            <person name="Chapman S.B."/>
            <person name="Chen Z."/>
            <person name="Dunbar C."/>
            <person name="Freedman E."/>
            <person name="Gearin G."/>
            <person name="Goldberg J."/>
            <person name="Griggs A."/>
            <person name="Gujja S."/>
            <person name="Heiman D."/>
            <person name="Howarth C."/>
            <person name="Larson L."/>
            <person name="Lui A."/>
            <person name="MacDonald P.J.P."/>
            <person name="Montmayeur A."/>
            <person name="Murphy C."/>
            <person name="Neiman D."/>
            <person name="Pearson M."/>
            <person name="Priest M."/>
            <person name="Roberts A."/>
            <person name="Saif S."/>
            <person name="Shea T."/>
            <person name="Shenoy N."/>
            <person name="Sisk P."/>
            <person name="Stolte C."/>
            <person name="Sykes S."/>
            <person name="Wortman J."/>
            <person name="Nusbaum C."/>
            <person name="Birren B."/>
        </authorList>
    </citation>
    <scope>NUCLEOTIDE SEQUENCE [LARGE SCALE GENOMIC DNA]</scope>
    <source>
        <strain evidence="9 10">ACC2</strain>
    </source>
</reference>
<dbReference type="GO" id="GO:0016413">
    <property type="term" value="F:O-acetyltransferase activity"/>
    <property type="evidence" value="ECO:0007669"/>
    <property type="project" value="TreeGrafter"/>
</dbReference>
<accession>A0AA36Y4C4</accession>
<evidence type="ECO:0000256" key="6">
    <source>
        <dbReference type="ARBA" id="ARBA00023136"/>
    </source>
</evidence>
<keyword evidence="5 7" id="KW-1133">Transmembrane helix</keyword>
<evidence type="ECO:0000256" key="3">
    <source>
        <dbReference type="ARBA" id="ARBA00022475"/>
    </source>
</evidence>
<name>A0AA36Y4C4_9FIRM</name>
<feature type="domain" description="Acyltransferase 3" evidence="8">
    <location>
        <begin position="12"/>
        <end position="347"/>
    </location>
</feature>
<evidence type="ECO:0000259" key="8">
    <source>
        <dbReference type="Pfam" id="PF01757"/>
    </source>
</evidence>
<comment type="subcellular location">
    <subcellularLocation>
        <location evidence="1">Cell membrane</location>
        <topology evidence="1">Multi-pass membrane protein</topology>
    </subcellularLocation>
</comment>
<evidence type="ECO:0000256" key="4">
    <source>
        <dbReference type="ARBA" id="ARBA00022692"/>
    </source>
</evidence>
<evidence type="ECO:0000313" key="9">
    <source>
        <dbReference type="EMBL" id="EHO16224.1"/>
    </source>
</evidence>
<feature type="transmembrane region" description="Helical" evidence="7">
    <location>
        <begin position="120"/>
        <end position="141"/>
    </location>
</feature>
<dbReference type="PANTHER" id="PTHR40074:SF2">
    <property type="entry name" value="O-ACETYLTRANSFERASE WECH"/>
    <property type="match status" value="1"/>
</dbReference>
<feature type="transmembrane region" description="Helical" evidence="7">
    <location>
        <begin position="80"/>
        <end position="100"/>
    </location>
</feature>
<evidence type="ECO:0000313" key="10">
    <source>
        <dbReference type="Proteomes" id="UP000018466"/>
    </source>
</evidence>
<comment type="caution">
    <text evidence="9">The sequence shown here is derived from an EMBL/GenBank/DDBJ whole genome shotgun (WGS) entry which is preliminary data.</text>
</comment>
<dbReference type="AlphaFoldDB" id="A0AA36Y4C4"/>
<proteinExistence type="inferred from homology"/>
<feature type="transmembrane region" description="Helical" evidence="7">
    <location>
        <begin position="153"/>
        <end position="177"/>
    </location>
</feature>
<dbReference type="EMBL" id="AGEL01000010">
    <property type="protein sequence ID" value="EHO16224.1"/>
    <property type="molecule type" value="Genomic_DNA"/>
</dbReference>
<feature type="transmembrane region" description="Helical" evidence="7">
    <location>
        <begin position="42"/>
        <end position="60"/>
    </location>
</feature>
<keyword evidence="4 7" id="KW-0812">Transmembrane</keyword>
<keyword evidence="3" id="KW-1003">Cell membrane</keyword>